<evidence type="ECO:0000256" key="5">
    <source>
        <dbReference type="PIRNR" id="PIRNR005096"/>
    </source>
</evidence>
<dbReference type="Proteomes" id="UP001427805">
    <property type="component" value="Unassembled WGS sequence"/>
</dbReference>
<gene>
    <name evidence="7" type="ORF">TPR58_02330</name>
</gene>
<dbReference type="InterPro" id="IPR014718">
    <property type="entry name" value="GH-type_carb-bd"/>
</dbReference>
<protein>
    <recommendedName>
        <fullName evidence="5">Aldose 1-epimerase</fullName>
        <ecNumber evidence="5">5.1.3.3</ecNumber>
    </recommendedName>
</protein>
<dbReference type="GO" id="GO:0016853">
    <property type="term" value="F:isomerase activity"/>
    <property type="evidence" value="ECO:0007669"/>
    <property type="project" value="UniProtKB-KW"/>
</dbReference>
<dbReference type="PIRSF" id="PIRSF005096">
    <property type="entry name" value="GALM"/>
    <property type="match status" value="1"/>
</dbReference>
<keyword evidence="8" id="KW-1185">Reference proteome</keyword>
<evidence type="ECO:0000313" key="8">
    <source>
        <dbReference type="Proteomes" id="UP001427805"/>
    </source>
</evidence>
<feature type="signal peptide" evidence="6">
    <location>
        <begin position="1"/>
        <end position="21"/>
    </location>
</feature>
<keyword evidence="3 5" id="KW-0413">Isomerase</keyword>
<evidence type="ECO:0000256" key="1">
    <source>
        <dbReference type="ARBA" id="ARBA00005028"/>
    </source>
</evidence>
<dbReference type="SUPFAM" id="SSF74650">
    <property type="entry name" value="Galactose mutarotase-like"/>
    <property type="match status" value="1"/>
</dbReference>
<comment type="pathway">
    <text evidence="1 5">Carbohydrate metabolism; hexose metabolism.</text>
</comment>
<feature type="chain" id="PRO_5046631631" description="Aldose 1-epimerase" evidence="6">
    <location>
        <begin position="22"/>
        <end position="380"/>
    </location>
</feature>
<dbReference type="EC" id="5.1.3.3" evidence="5"/>
<organism evidence="7 8">
    <name type="scientific">Sphingomonas rustica</name>
    <dbReference type="NCBI Taxonomy" id="3103142"/>
    <lineage>
        <taxon>Bacteria</taxon>
        <taxon>Pseudomonadati</taxon>
        <taxon>Pseudomonadota</taxon>
        <taxon>Alphaproteobacteria</taxon>
        <taxon>Sphingomonadales</taxon>
        <taxon>Sphingomonadaceae</taxon>
        <taxon>Sphingomonas</taxon>
    </lineage>
</organism>
<evidence type="ECO:0000256" key="6">
    <source>
        <dbReference type="SAM" id="SignalP"/>
    </source>
</evidence>
<dbReference type="PANTHER" id="PTHR10091">
    <property type="entry name" value="ALDOSE-1-EPIMERASE"/>
    <property type="match status" value="1"/>
</dbReference>
<dbReference type="NCBIfam" id="NF008277">
    <property type="entry name" value="PRK11055.1"/>
    <property type="match status" value="1"/>
</dbReference>
<dbReference type="InterPro" id="IPR015443">
    <property type="entry name" value="Aldose_1-epimerase"/>
</dbReference>
<accession>A0ABV0B314</accession>
<reference evidence="7 8" key="1">
    <citation type="submission" date="2024-05" db="EMBL/GenBank/DDBJ databases">
        <title>Sphingomonas sp. HF-S3 16S ribosomal RNA gene Genome sequencing and assembly.</title>
        <authorList>
            <person name="Lee H."/>
        </authorList>
    </citation>
    <scope>NUCLEOTIDE SEQUENCE [LARGE SCALE GENOMIC DNA]</scope>
    <source>
        <strain evidence="7 8">HF-S3</strain>
    </source>
</reference>
<keyword evidence="4 5" id="KW-0119">Carbohydrate metabolism</keyword>
<dbReference type="InterPro" id="IPR011013">
    <property type="entry name" value="Gal_mutarotase_sf_dom"/>
</dbReference>
<dbReference type="RefSeq" id="WP_346244985.1">
    <property type="nucleotide sequence ID" value="NZ_JBDIZK010000001.1"/>
</dbReference>
<evidence type="ECO:0000256" key="3">
    <source>
        <dbReference type="ARBA" id="ARBA00023235"/>
    </source>
</evidence>
<comment type="catalytic activity">
    <reaction evidence="5">
        <text>alpha-D-glucose = beta-D-glucose</text>
        <dbReference type="Rhea" id="RHEA:10264"/>
        <dbReference type="ChEBI" id="CHEBI:15903"/>
        <dbReference type="ChEBI" id="CHEBI:17925"/>
        <dbReference type="EC" id="5.1.3.3"/>
    </reaction>
</comment>
<name>A0ABV0B314_9SPHN</name>
<sequence length="380" mass="41484">MKRIIAFTLALPLIGLTPAQAATAERKPFGTLRDGRAVEAITLSNAKGMRATVLNYGAILQSVMVPDRAGRSEEVTLGYNDMQGYLEKPNYFGATVGRYANRIKAGSFAIDGRQYKLALNNNGNALHGGPLGYDKRLWTVEKVTDGPTASVVMRYVSPDGEEGYPGALTVTATYSLDEDNALTVEYSATTTKPTIVNITNHSFFNLGGEASQRSIYDHYLTIPADATTPVDASLIPTGEIRPVDGTPFDFRRPTRIGERIRDGRDPQIVFGQGYDENFVIARDVSKAPRLHARVEDATTGRVLDILSNQPGVQLYTGNFLDGTAIGRSNHAYRQGDGIALEPQVFPDTPNQPAFGSARLDRGQTYRNIIIYRFSTTAPRN</sequence>
<comment type="similarity">
    <text evidence="2 5">Belongs to the aldose epimerase family.</text>
</comment>
<proteinExistence type="inferred from homology"/>
<evidence type="ECO:0000256" key="4">
    <source>
        <dbReference type="ARBA" id="ARBA00023277"/>
    </source>
</evidence>
<evidence type="ECO:0000313" key="7">
    <source>
        <dbReference type="EMBL" id="MEN3745989.1"/>
    </source>
</evidence>
<keyword evidence="6" id="KW-0732">Signal</keyword>
<dbReference type="Gene3D" id="2.70.98.10">
    <property type="match status" value="1"/>
</dbReference>
<dbReference type="CDD" id="cd09019">
    <property type="entry name" value="galactose_mutarotase_like"/>
    <property type="match status" value="1"/>
</dbReference>
<dbReference type="EMBL" id="JBDIZK010000001">
    <property type="protein sequence ID" value="MEN3745989.1"/>
    <property type="molecule type" value="Genomic_DNA"/>
</dbReference>
<dbReference type="PANTHER" id="PTHR10091:SF0">
    <property type="entry name" value="GALACTOSE MUTAROTASE"/>
    <property type="match status" value="1"/>
</dbReference>
<dbReference type="Pfam" id="PF01263">
    <property type="entry name" value="Aldose_epim"/>
    <property type="match status" value="1"/>
</dbReference>
<dbReference type="InterPro" id="IPR047215">
    <property type="entry name" value="Galactose_mutarotase-like"/>
</dbReference>
<evidence type="ECO:0000256" key="2">
    <source>
        <dbReference type="ARBA" id="ARBA00006206"/>
    </source>
</evidence>
<comment type="caution">
    <text evidence="7">The sequence shown here is derived from an EMBL/GenBank/DDBJ whole genome shotgun (WGS) entry which is preliminary data.</text>
</comment>
<dbReference type="InterPro" id="IPR008183">
    <property type="entry name" value="Aldose_1/G6P_1-epimerase"/>
</dbReference>